<dbReference type="AlphaFoldDB" id="A0A4R8HRL2"/>
<dbReference type="GO" id="GO:0016757">
    <property type="term" value="F:glycosyltransferase activity"/>
    <property type="evidence" value="ECO:0007669"/>
    <property type="project" value="InterPro"/>
</dbReference>
<dbReference type="RefSeq" id="WP_134114237.1">
    <property type="nucleotide sequence ID" value="NZ_SOEG01000001.1"/>
</dbReference>
<accession>A0A4R8HRL2</accession>
<dbReference type="STRING" id="926561.GCA_000379025_00929"/>
<dbReference type="Gene3D" id="3.40.50.2000">
    <property type="entry name" value="Glycogen Phosphorylase B"/>
    <property type="match status" value="2"/>
</dbReference>
<dbReference type="CDD" id="cd03801">
    <property type="entry name" value="GT4_PimA-like"/>
    <property type="match status" value="1"/>
</dbReference>
<dbReference type="EMBL" id="SOEG01000001">
    <property type="protein sequence ID" value="TDX59237.1"/>
    <property type="molecule type" value="Genomic_DNA"/>
</dbReference>
<protein>
    <submittedName>
        <fullName evidence="3">Glycosyltransferase involved in cell wall biosynthesis</fullName>
    </submittedName>
</protein>
<dbReference type="Proteomes" id="UP000295832">
    <property type="component" value="Unassembled WGS sequence"/>
</dbReference>
<gene>
    <name evidence="3" type="ORF">C7959_101124</name>
</gene>
<evidence type="ECO:0000259" key="2">
    <source>
        <dbReference type="Pfam" id="PF13439"/>
    </source>
</evidence>
<dbReference type="PANTHER" id="PTHR12526:SF630">
    <property type="entry name" value="GLYCOSYLTRANSFERASE"/>
    <property type="match status" value="1"/>
</dbReference>
<dbReference type="SUPFAM" id="SSF53756">
    <property type="entry name" value="UDP-Glycosyltransferase/glycogen phosphorylase"/>
    <property type="match status" value="1"/>
</dbReference>
<dbReference type="Pfam" id="PF00534">
    <property type="entry name" value="Glycos_transf_1"/>
    <property type="match status" value="1"/>
</dbReference>
<evidence type="ECO:0000259" key="1">
    <source>
        <dbReference type="Pfam" id="PF00534"/>
    </source>
</evidence>
<comment type="caution">
    <text evidence="3">The sequence shown here is derived from an EMBL/GenBank/DDBJ whole genome shotgun (WGS) entry which is preliminary data.</text>
</comment>
<organism evidence="3 4">
    <name type="scientific">Orenia marismortui</name>
    <dbReference type="NCBI Taxonomy" id="46469"/>
    <lineage>
        <taxon>Bacteria</taxon>
        <taxon>Bacillati</taxon>
        <taxon>Bacillota</taxon>
        <taxon>Clostridia</taxon>
        <taxon>Halanaerobiales</taxon>
        <taxon>Halobacteroidaceae</taxon>
        <taxon>Orenia</taxon>
    </lineage>
</organism>
<sequence length="372" mass="42351">MKRLNILQIHSAKAFGGGEVHLYQLVRELSQRGHNLTLVIRDNLVDKFSDLNIDINPMSLKNVLDFVSLFKLVRIIKEKQIDIIHAHRGKDYWLAIMAASLANRAKVVITRHILKPLGKTYLHRHLYNKISKIIVVSNGVKRILINENNLPLDKVELIYNGVDLSEFRASKFDSSSLKEDFEIEDQDIVVGTVGRLAENKNQKFILEVASKLKAQIKDIKYLIVGEDDSSNKYYKAKLEEMVQGFNLNKQVYLTGFRKDIPALMNLIDILIVPSKEEAFGIVAIEAMAMKKPVIASKVGGLTEVIQDGKTGFLLPLKIDSFAEKIKELVNNSKLRSEMGEAGYKRVLNNYTIETMINKTEKVYYDIVDDKYQ</sequence>
<feature type="domain" description="Glycosyl transferase family 1" evidence="1">
    <location>
        <begin position="177"/>
        <end position="345"/>
    </location>
</feature>
<feature type="domain" description="Glycosyltransferase subfamily 4-like N-terminal" evidence="2">
    <location>
        <begin position="15"/>
        <end position="165"/>
    </location>
</feature>
<dbReference type="InterPro" id="IPR001296">
    <property type="entry name" value="Glyco_trans_1"/>
</dbReference>
<keyword evidence="3" id="KW-0808">Transferase</keyword>
<dbReference type="PANTHER" id="PTHR12526">
    <property type="entry name" value="GLYCOSYLTRANSFERASE"/>
    <property type="match status" value="1"/>
</dbReference>
<keyword evidence="4" id="KW-1185">Reference proteome</keyword>
<proteinExistence type="predicted"/>
<reference evidence="3 4" key="1">
    <citation type="submission" date="2019-03" db="EMBL/GenBank/DDBJ databases">
        <title>Subsurface microbial communities from deep shales in Ohio and West Virginia, USA.</title>
        <authorList>
            <person name="Wrighton K."/>
        </authorList>
    </citation>
    <scope>NUCLEOTIDE SEQUENCE [LARGE SCALE GENOMIC DNA]</scope>
    <source>
        <strain evidence="3 4">MSL 6dP</strain>
    </source>
</reference>
<dbReference type="Pfam" id="PF13439">
    <property type="entry name" value="Glyco_transf_4"/>
    <property type="match status" value="1"/>
</dbReference>
<name>A0A4R8HRL2_9FIRM</name>
<evidence type="ECO:0000313" key="3">
    <source>
        <dbReference type="EMBL" id="TDX59237.1"/>
    </source>
</evidence>
<evidence type="ECO:0000313" key="4">
    <source>
        <dbReference type="Proteomes" id="UP000295832"/>
    </source>
</evidence>
<dbReference type="InterPro" id="IPR028098">
    <property type="entry name" value="Glyco_trans_4-like_N"/>
</dbReference>